<feature type="chain" id="PRO_5011598491" description="Ricin B lectin domain-containing protein" evidence="1">
    <location>
        <begin position="22"/>
        <end position="670"/>
    </location>
</feature>
<dbReference type="SUPFAM" id="SSF50370">
    <property type="entry name" value="Ricin B-like lectins"/>
    <property type="match status" value="1"/>
</dbReference>
<dbReference type="EMBL" id="FNNJ01000007">
    <property type="protein sequence ID" value="SDX62325.1"/>
    <property type="molecule type" value="Genomic_DNA"/>
</dbReference>
<feature type="domain" description="Ricin B lectin" evidence="2">
    <location>
        <begin position="387"/>
        <end position="460"/>
    </location>
</feature>
<dbReference type="CDD" id="cd00161">
    <property type="entry name" value="beta-trefoil_Ricin-like"/>
    <property type="match status" value="1"/>
</dbReference>
<dbReference type="OrthoDB" id="5513218at2"/>
<dbReference type="RefSeq" id="WP_090124117.1">
    <property type="nucleotide sequence ID" value="NZ_FNNJ01000007.1"/>
</dbReference>
<dbReference type="Pfam" id="PF14200">
    <property type="entry name" value="RicinB_lectin_2"/>
    <property type="match status" value="1"/>
</dbReference>
<accession>A0A1H3D7G1</accession>
<reference evidence="3 4" key="1">
    <citation type="submission" date="2016-10" db="EMBL/GenBank/DDBJ databases">
        <authorList>
            <person name="de Groot N.N."/>
        </authorList>
    </citation>
    <scope>NUCLEOTIDE SEQUENCE [LARGE SCALE GENOMIC DNA]</scope>
    <source>
        <strain evidence="3 4">DSM 24956</strain>
    </source>
</reference>
<evidence type="ECO:0000313" key="3">
    <source>
        <dbReference type="EMBL" id="SDX62325.1"/>
    </source>
</evidence>
<dbReference type="Proteomes" id="UP000199595">
    <property type="component" value="Unassembled WGS sequence"/>
</dbReference>
<keyword evidence="1" id="KW-0732">Signal</keyword>
<gene>
    <name evidence="3" type="ORF">SAMN05444411_10773</name>
</gene>
<proteinExistence type="predicted"/>
<evidence type="ECO:0000256" key="1">
    <source>
        <dbReference type="SAM" id="SignalP"/>
    </source>
</evidence>
<organism evidence="3 4">
    <name type="scientific">Lutibacter oricola</name>
    <dbReference type="NCBI Taxonomy" id="762486"/>
    <lineage>
        <taxon>Bacteria</taxon>
        <taxon>Pseudomonadati</taxon>
        <taxon>Bacteroidota</taxon>
        <taxon>Flavobacteriia</taxon>
        <taxon>Flavobacteriales</taxon>
        <taxon>Flavobacteriaceae</taxon>
        <taxon>Lutibacter</taxon>
    </lineage>
</organism>
<dbReference type="InterPro" id="IPR035992">
    <property type="entry name" value="Ricin_B-like_lectins"/>
</dbReference>
<name>A0A1H3D7G1_9FLAO</name>
<keyword evidence="4" id="KW-1185">Reference proteome</keyword>
<dbReference type="InterPro" id="IPR000772">
    <property type="entry name" value="Ricin_B_lectin"/>
</dbReference>
<evidence type="ECO:0000259" key="2">
    <source>
        <dbReference type="Pfam" id="PF14200"/>
    </source>
</evidence>
<sequence>MLQKYIYTLTLFICFTFIANAQETKISIVKGKYTSQKKASKLKTFEVSKGDIIEINLTTLHKRRGLHLWVNQHPGGLTILDFEDLKTSKKTIIAQTDAIFQVFYGGNKLDFEIEIANTTNKPNGPGKGKPIVVQIPDTLYASGYVNKPIGESYSLTPFKEKVILGTTIEPEQICNRNFFTGVDKIELNIPNFIEDEYRVQKLKSYNVTLICGGTSMQSSLMGVVDAGIDTFVGLPGLKSKNKGKIGKASSNKRYKFTKNLDERSDKLEVINETIEITQEGAEDYSGNENSEILEKTAFIVDGGVKKIALESALDATGAPKEAKAIIGKIESFPSVSDMAKNALHKITPTIKGRARLIVEEEKFVKKSFAKIPSTKEFIIQSAMNYGKNSGGCWDIPGDNPSLSDGKNFQVWNLDGGFDRKFKFTDSSMPGYYEIQVSYSPRYRVNVDGGRTKNGTNVELWSNNSNKRQNLKLKHLGNGRFKIYTNTNRVLCLDGRKNHNGSNIHIWEDHNGAWTEWYLVDPYTKKAFVPTKNHTIKVPQNHKLSDDEGGFISRQFKVNSDKKDIKTLLTITKKTAESKAKLLVEAIYEITDFTDVIKYKRVSTPVTTKDFWSAYKINYKYALMFEDQVKDYYKIIGSNSSRPTSEVVDPNNEKQKLRLFKYEQLTTTKAN</sequence>
<dbReference type="Gene3D" id="2.80.10.50">
    <property type="match status" value="1"/>
</dbReference>
<feature type="signal peptide" evidence="1">
    <location>
        <begin position="1"/>
        <end position="21"/>
    </location>
</feature>
<evidence type="ECO:0000313" key="4">
    <source>
        <dbReference type="Proteomes" id="UP000199595"/>
    </source>
</evidence>
<dbReference type="STRING" id="762486.SAMN05444411_10773"/>
<dbReference type="AlphaFoldDB" id="A0A1H3D7G1"/>
<protein>
    <recommendedName>
        <fullName evidence="2">Ricin B lectin domain-containing protein</fullName>
    </recommendedName>
</protein>